<evidence type="ECO:0000256" key="1">
    <source>
        <dbReference type="ARBA" id="ARBA00001946"/>
    </source>
</evidence>
<dbReference type="InterPro" id="IPR005844">
    <property type="entry name" value="A-D-PHexomutase_a/b/a-I"/>
</dbReference>
<evidence type="ECO:0000256" key="8">
    <source>
        <dbReference type="ARBA" id="ARBA00022842"/>
    </source>
</evidence>
<dbReference type="PANTHER" id="PTHR45745:SF1">
    <property type="entry name" value="PHOSPHOGLUCOMUTASE 2B-RELATED"/>
    <property type="match status" value="1"/>
</dbReference>
<evidence type="ECO:0000256" key="7">
    <source>
        <dbReference type="ARBA" id="ARBA00022723"/>
    </source>
</evidence>
<dbReference type="GO" id="GO:0006006">
    <property type="term" value="P:glucose metabolic process"/>
    <property type="evidence" value="ECO:0007669"/>
    <property type="project" value="UniProtKB-KW"/>
</dbReference>
<dbReference type="PROSITE" id="PS00710">
    <property type="entry name" value="PGM_PMM"/>
    <property type="match status" value="1"/>
</dbReference>
<feature type="domain" description="Alpha-D-phosphohexomutase alpha/beta/alpha" evidence="11">
    <location>
        <begin position="53"/>
        <end position="190"/>
    </location>
</feature>
<name>A0AAD8AFN8_DIPPU</name>
<dbReference type="GO" id="GO:0000287">
    <property type="term" value="F:magnesium ion binding"/>
    <property type="evidence" value="ECO:0007669"/>
    <property type="project" value="InterPro"/>
</dbReference>
<dbReference type="PANTHER" id="PTHR45745">
    <property type="entry name" value="PHOSPHOMANNOMUTASE 45A"/>
    <property type="match status" value="1"/>
</dbReference>
<dbReference type="EMBL" id="JASPKZ010001236">
    <property type="protein sequence ID" value="KAJ9598205.1"/>
    <property type="molecule type" value="Genomic_DNA"/>
</dbReference>
<comment type="cofactor">
    <cofactor evidence="1">
        <name>Mg(2+)</name>
        <dbReference type="ChEBI" id="CHEBI:18420"/>
    </cofactor>
</comment>
<reference evidence="12" key="2">
    <citation type="submission" date="2023-05" db="EMBL/GenBank/DDBJ databases">
        <authorList>
            <person name="Fouks B."/>
        </authorList>
    </citation>
    <scope>NUCLEOTIDE SEQUENCE</scope>
    <source>
        <strain evidence="12">Stay&amp;Tobe</strain>
        <tissue evidence="12">Testes</tissue>
    </source>
</reference>
<sequence>MSVNIPEVGNREVDEKIKEWLEWDKNEKTREEILSLCKAENVEQLKKLLLTRLQFGTAGLRGSMGAGYSQMNDLVIIQTAQGLTVYLEETLKEIIYKQGVVVGYDGRHNSRRWAELTAAVLLNRNIPVYLYSKVCPTPFVAFAVSHYKCAAGVMVTASHNPKNDNGFKVYWENSAQIIPPHDKGIQMNIEINLCPWQNSWDTAIFE</sequence>
<evidence type="ECO:0000256" key="4">
    <source>
        <dbReference type="ARBA" id="ARBA00022490"/>
    </source>
</evidence>
<comment type="subcellular location">
    <subcellularLocation>
        <location evidence="2">Cytoplasm</location>
    </subcellularLocation>
</comment>
<dbReference type="GO" id="GO:0008973">
    <property type="term" value="F:phosphopentomutase activity"/>
    <property type="evidence" value="ECO:0007669"/>
    <property type="project" value="TreeGrafter"/>
</dbReference>
<dbReference type="InterPro" id="IPR016055">
    <property type="entry name" value="A-D-PHexomutase_a/b/a-I/II/III"/>
</dbReference>
<keyword evidence="7" id="KW-0479">Metal-binding</keyword>
<evidence type="ECO:0000256" key="3">
    <source>
        <dbReference type="ARBA" id="ARBA00010231"/>
    </source>
</evidence>
<evidence type="ECO:0000313" key="12">
    <source>
        <dbReference type="EMBL" id="KAJ9598205.1"/>
    </source>
</evidence>
<keyword evidence="6" id="KW-0597">Phosphoprotein</keyword>
<dbReference type="FunFam" id="3.40.120.10:FF:000035">
    <property type="entry name" value="Pgm3p"/>
    <property type="match status" value="1"/>
</dbReference>
<evidence type="ECO:0000256" key="10">
    <source>
        <dbReference type="ARBA" id="ARBA00023277"/>
    </source>
</evidence>
<proteinExistence type="inferred from homology"/>
<dbReference type="AlphaFoldDB" id="A0AAD8AFN8"/>
<evidence type="ECO:0000256" key="2">
    <source>
        <dbReference type="ARBA" id="ARBA00004496"/>
    </source>
</evidence>
<dbReference type="GO" id="GO:0005634">
    <property type="term" value="C:nucleus"/>
    <property type="evidence" value="ECO:0007669"/>
    <property type="project" value="TreeGrafter"/>
</dbReference>
<comment type="caution">
    <text evidence="12">The sequence shown here is derived from an EMBL/GenBank/DDBJ whole genome shotgun (WGS) entry which is preliminary data.</text>
</comment>
<keyword evidence="8" id="KW-0460">Magnesium</keyword>
<comment type="similarity">
    <text evidence="3">Belongs to the phosphohexose mutase family.</text>
</comment>
<evidence type="ECO:0000256" key="5">
    <source>
        <dbReference type="ARBA" id="ARBA00022526"/>
    </source>
</evidence>
<dbReference type="SUPFAM" id="SSF53738">
    <property type="entry name" value="Phosphoglucomutase, first 3 domains"/>
    <property type="match status" value="1"/>
</dbReference>
<keyword evidence="10" id="KW-0119">Carbohydrate metabolism</keyword>
<reference evidence="12" key="1">
    <citation type="journal article" date="2023" name="IScience">
        <title>Live-bearing cockroach genome reveals convergent evolutionary mechanisms linked to viviparity in insects and beyond.</title>
        <authorList>
            <person name="Fouks B."/>
            <person name="Harrison M.C."/>
            <person name="Mikhailova A.A."/>
            <person name="Marchal E."/>
            <person name="English S."/>
            <person name="Carruthers M."/>
            <person name="Jennings E.C."/>
            <person name="Chiamaka E.L."/>
            <person name="Frigard R.A."/>
            <person name="Pippel M."/>
            <person name="Attardo G.M."/>
            <person name="Benoit J.B."/>
            <person name="Bornberg-Bauer E."/>
            <person name="Tobe S.S."/>
        </authorList>
    </citation>
    <scope>NUCLEOTIDE SEQUENCE</scope>
    <source>
        <strain evidence="12">Stay&amp;Tobe</strain>
    </source>
</reference>
<protein>
    <recommendedName>
        <fullName evidence="11">Alpha-D-phosphohexomutase alpha/beta/alpha domain-containing protein</fullName>
    </recommendedName>
</protein>
<dbReference type="GO" id="GO:0006166">
    <property type="term" value="P:purine ribonucleoside salvage"/>
    <property type="evidence" value="ECO:0007669"/>
    <property type="project" value="TreeGrafter"/>
</dbReference>
<evidence type="ECO:0000256" key="6">
    <source>
        <dbReference type="ARBA" id="ARBA00022553"/>
    </source>
</evidence>
<keyword evidence="9" id="KW-0413">Isomerase</keyword>
<dbReference type="Gene3D" id="3.40.120.10">
    <property type="entry name" value="Alpha-D-Glucose-1,6-Bisphosphate, subunit A, domain 3"/>
    <property type="match status" value="1"/>
</dbReference>
<keyword evidence="5" id="KW-0313">Glucose metabolism</keyword>
<accession>A0AAD8AFN8</accession>
<dbReference type="Pfam" id="PF02878">
    <property type="entry name" value="PGM_PMM_I"/>
    <property type="match status" value="1"/>
</dbReference>
<keyword evidence="4" id="KW-0963">Cytoplasm</keyword>
<dbReference type="Proteomes" id="UP001233999">
    <property type="component" value="Unassembled WGS sequence"/>
</dbReference>
<evidence type="ECO:0000256" key="9">
    <source>
        <dbReference type="ARBA" id="ARBA00023235"/>
    </source>
</evidence>
<evidence type="ECO:0000259" key="11">
    <source>
        <dbReference type="Pfam" id="PF02878"/>
    </source>
</evidence>
<organism evidence="12 13">
    <name type="scientific">Diploptera punctata</name>
    <name type="common">Pacific beetle cockroach</name>
    <dbReference type="NCBI Taxonomy" id="6984"/>
    <lineage>
        <taxon>Eukaryota</taxon>
        <taxon>Metazoa</taxon>
        <taxon>Ecdysozoa</taxon>
        <taxon>Arthropoda</taxon>
        <taxon>Hexapoda</taxon>
        <taxon>Insecta</taxon>
        <taxon>Pterygota</taxon>
        <taxon>Neoptera</taxon>
        <taxon>Polyneoptera</taxon>
        <taxon>Dictyoptera</taxon>
        <taxon>Blattodea</taxon>
        <taxon>Blaberoidea</taxon>
        <taxon>Blaberidae</taxon>
        <taxon>Diplopterinae</taxon>
        <taxon>Diploptera</taxon>
    </lineage>
</organism>
<gene>
    <name evidence="12" type="ORF">L9F63_011109</name>
</gene>
<keyword evidence="13" id="KW-1185">Reference proteome</keyword>
<dbReference type="InterPro" id="IPR016066">
    <property type="entry name" value="A-D-PHexomutase_CS"/>
</dbReference>
<evidence type="ECO:0000313" key="13">
    <source>
        <dbReference type="Proteomes" id="UP001233999"/>
    </source>
</evidence>
<dbReference type="GO" id="GO:0005737">
    <property type="term" value="C:cytoplasm"/>
    <property type="evidence" value="ECO:0007669"/>
    <property type="project" value="UniProtKB-SubCell"/>
</dbReference>